<dbReference type="SUPFAM" id="SSF51735">
    <property type="entry name" value="NAD(P)-binding Rossmann-fold domains"/>
    <property type="match status" value="1"/>
</dbReference>
<dbReference type="Gene3D" id="3.40.50.720">
    <property type="entry name" value="NAD(P)-binding Rossmann-like Domain"/>
    <property type="match status" value="1"/>
</dbReference>
<dbReference type="AlphaFoldDB" id="A0A3P7FDG3"/>
<name>A0A3P7FDG3_TOXCA</name>
<evidence type="ECO:0000313" key="1">
    <source>
        <dbReference type="EMBL" id="VDM31853.1"/>
    </source>
</evidence>
<dbReference type="InterPro" id="IPR036291">
    <property type="entry name" value="NAD(P)-bd_dom_sf"/>
</dbReference>
<dbReference type="InterPro" id="IPR002347">
    <property type="entry name" value="SDR_fam"/>
</dbReference>
<organism evidence="1">
    <name type="scientific">Toxocara canis</name>
    <name type="common">Canine roundworm</name>
    <dbReference type="NCBI Taxonomy" id="6265"/>
    <lineage>
        <taxon>Eukaryota</taxon>
        <taxon>Metazoa</taxon>
        <taxon>Ecdysozoa</taxon>
        <taxon>Nematoda</taxon>
        <taxon>Chromadorea</taxon>
        <taxon>Rhabditida</taxon>
        <taxon>Spirurina</taxon>
        <taxon>Ascaridomorpha</taxon>
        <taxon>Ascaridoidea</taxon>
        <taxon>Toxocaridae</taxon>
        <taxon>Toxocara</taxon>
    </lineage>
</organism>
<accession>A0A3P7FDG3</accession>
<protein>
    <submittedName>
        <fullName evidence="1">Uncharacterized protein</fullName>
    </submittedName>
</protein>
<dbReference type="EMBL" id="UYWY01008739">
    <property type="protein sequence ID" value="VDM31853.1"/>
    <property type="molecule type" value="Genomic_DNA"/>
</dbReference>
<sequence length="79" mass="8787">MKRVQVTVAQDVKGALAEVKKKFGRLDAAVNCAGIAPAMKLYNMKKKRMGDLETVRKTLDVCVFAHIRPITVLGRRMPC</sequence>
<reference evidence="1" key="1">
    <citation type="submission" date="2018-11" db="EMBL/GenBank/DDBJ databases">
        <authorList>
            <consortium name="Pathogen Informatics"/>
        </authorList>
    </citation>
    <scope>NUCLEOTIDE SEQUENCE [LARGE SCALE GENOMIC DNA]</scope>
</reference>
<proteinExistence type="predicted"/>
<gene>
    <name evidence="1" type="ORF">TCNE_LOCUS4710</name>
</gene>
<dbReference type="Pfam" id="PF13561">
    <property type="entry name" value="adh_short_C2"/>
    <property type="match status" value="1"/>
</dbReference>